<dbReference type="CDD" id="cd06578">
    <property type="entry name" value="HemD"/>
    <property type="match status" value="1"/>
</dbReference>
<gene>
    <name evidence="3" type="ORF">EGH25_03820</name>
</gene>
<dbReference type="RefSeq" id="WP_266086325.1">
    <property type="nucleotide sequence ID" value="NZ_RKLV01000003.1"/>
</dbReference>
<protein>
    <submittedName>
        <fullName evidence="3">Uroporphyrinogen-III synthase</fullName>
        <ecNumber evidence="3">4.2.1.75</ecNumber>
    </submittedName>
</protein>
<dbReference type="Pfam" id="PF02602">
    <property type="entry name" value="HEM4"/>
    <property type="match status" value="1"/>
</dbReference>
<dbReference type="GO" id="GO:0006780">
    <property type="term" value="P:uroporphyrinogen III biosynthetic process"/>
    <property type="evidence" value="ECO:0007669"/>
    <property type="project" value="InterPro"/>
</dbReference>
<organism evidence="3 4">
    <name type="scientific">Halorutilus salinus</name>
    <dbReference type="NCBI Taxonomy" id="2487751"/>
    <lineage>
        <taxon>Archaea</taxon>
        <taxon>Methanobacteriati</taxon>
        <taxon>Methanobacteriota</taxon>
        <taxon>Stenosarchaea group</taxon>
        <taxon>Halobacteria</taxon>
        <taxon>Halorutilales</taxon>
        <taxon>Halorutilaceae</taxon>
        <taxon>Halorutilus</taxon>
    </lineage>
</organism>
<dbReference type="Proteomes" id="UP001149411">
    <property type="component" value="Unassembled WGS sequence"/>
</dbReference>
<dbReference type="PANTHER" id="PTHR40082:SF1">
    <property type="entry name" value="BLR5956 PROTEIN"/>
    <property type="match status" value="1"/>
</dbReference>
<dbReference type="AlphaFoldDB" id="A0A9Q4GIP4"/>
<accession>A0A9Q4GIP4</accession>
<keyword evidence="4" id="KW-1185">Reference proteome</keyword>
<feature type="domain" description="Tetrapyrrole biosynthesis uroporphyrinogen III synthase" evidence="2">
    <location>
        <begin position="23"/>
        <end position="236"/>
    </location>
</feature>
<dbReference type="PANTHER" id="PTHR40082">
    <property type="entry name" value="BLR5956 PROTEIN"/>
    <property type="match status" value="1"/>
</dbReference>
<reference evidence="3" key="1">
    <citation type="submission" date="2022-09" db="EMBL/GenBank/DDBJ databases">
        <title>Haloadaptaus new haloarchaeum isolated from saline soil.</title>
        <authorList>
            <person name="Duran-Viseras A."/>
            <person name="Sanchez-Porro C."/>
            <person name="Ventosa A."/>
        </authorList>
    </citation>
    <scope>NUCLEOTIDE SEQUENCE</scope>
    <source>
        <strain evidence="3">F3-133</strain>
    </source>
</reference>
<evidence type="ECO:0000259" key="2">
    <source>
        <dbReference type="Pfam" id="PF02602"/>
    </source>
</evidence>
<evidence type="ECO:0000256" key="1">
    <source>
        <dbReference type="SAM" id="MobiDB-lite"/>
    </source>
</evidence>
<proteinExistence type="predicted"/>
<dbReference type="InterPro" id="IPR039793">
    <property type="entry name" value="UROS/Hem4"/>
</dbReference>
<evidence type="ECO:0000313" key="4">
    <source>
        <dbReference type="Proteomes" id="UP001149411"/>
    </source>
</evidence>
<feature type="region of interest" description="Disordered" evidence="1">
    <location>
        <begin position="1"/>
        <end position="21"/>
    </location>
</feature>
<sequence>MSDEDDTPRVAFFRPDDARAERAKTRARQRGLVPLSDPLLETVPTGATPRTDAGFVVLTSVTGVEIAADDIRGSDATVCAIGPKTAEALREADVEVDVVPDAYTSTGLVEELTGRVDGARVEVARSDHGSDELIDGLFDAGAYVHETVLYGLRRPEGGGEETARALEDGTVDAVLFTSSLTVEYLVDALEETGVGVTALDGVGVYAIGEPTRRTAESVGIEVDGVPEKETFESLLETAEDGV</sequence>
<comment type="caution">
    <text evidence="3">The sequence shown here is derived from an EMBL/GenBank/DDBJ whole genome shotgun (WGS) entry which is preliminary data.</text>
</comment>
<dbReference type="InterPro" id="IPR036108">
    <property type="entry name" value="4pyrrol_syn_uPrphyn_synt_sf"/>
</dbReference>
<name>A0A9Q4GIP4_9EURY</name>
<evidence type="ECO:0000313" key="3">
    <source>
        <dbReference type="EMBL" id="MCX2818481.1"/>
    </source>
</evidence>
<dbReference type="EC" id="4.2.1.75" evidence="3"/>
<dbReference type="EMBL" id="RKLV01000003">
    <property type="protein sequence ID" value="MCX2818481.1"/>
    <property type="molecule type" value="Genomic_DNA"/>
</dbReference>
<keyword evidence="3" id="KW-0456">Lyase</keyword>
<dbReference type="Gene3D" id="3.40.50.10090">
    <property type="match status" value="2"/>
</dbReference>
<dbReference type="SUPFAM" id="SSF69618">
    <property type="entry name" value="HemD-like"/>
    <property type="match status" value="1"/>
</dbReference>
<dbReference type="NCBIfam" id="NF004587">
    <property type="entry name" value="PRK05928.2-5"/>
    <property type="match status" value="1"/>
</dbReference>
<dbReference type="InterPro" id="IPR003754">
    <property type="entry name" value="4pyrrol_synth_uPrphyn_synth"/>
</dbReference>
<dbReference type="GO" id="GO:0004852">
    <property type="term" value="F:uroporphyrinogen-III synthase activity"/>
    <property type="evidence" value="ECO:0007669"/>
    <property type="project" value="UniProtKB-EC"/>
</dbReference>